<protein>
    <submittedName>
        <fullName evidence="1">Uncharacterized protein</fullName>
    </submittedName>
</protein>
<dbReference type="AlphaFoldDB" id="A0A0F9ST05"/>
<dbReference type="EMBL" id="LAZR01001720">
    <property type="protein sequence ID" value="KKN40166.1"/>
    <property type="molecule type" value="Genomic_DNA"/>
</dbReference>
<accession>A0A0F9ST05</accession>
<gene>
    <name evidence="1" type="ORF">LCGC14_0735980</name>
</gene>
<organism evidence="1">
    <name type="scientific">marine sediment metagenome</name>
    <dbReference type="NCBI Taxonomy" id="412755"/>
    <lineage>
        <taxon>unclassified sequences</taxon>
        <taxon>metagenomes</taxon>
        <taxon>ecological metagenomes</taxon>
    </lineage>
</organism>
<reference evidence="1" key="1">
    <citation type="journal article" date="2015" name="Nature">
        <title>Complex archaea that bridge the gap between prokaryotes and eukaryotes.</title>
        <authorList>
            <person name="Spang A."/>
            <person name="Saw J.H."/>
            <person name="Jorgensen S.L."/>
            <person name="Zaremba-Niedzwiedzka K."/>
            <person name="Martijn J."/>
            <person name="Lind A.E."/>
            <person name="van Eijk R."/>
            <person name="Schleper C."/>
            <person name="Guy L."/>
            <person name="Ettema T.J."/>
        </authorList>
    </citation>
    <scope>NUCLEOTIDE SEQUENCE</scope>
</reference>
<proteinExistence type="predicted"/>
<comment type="caution">
    <text evidence="1">The sequence shown here is derived from an EMBL/GenBank/DDBJ whole genome shotgun (WGS) entry which is preliminary data.</text>
</comment>
<sequence length="115" mass="12273">MSVARKFTTKALSQLIRDRTNDGQELVDFVYSIATGKKMGAGAKAINADLGLRMTAVAWLADRGWGKAAQVIDLEISPSTSPEELQGYTVADLEAMKTAIQAQEKANVIGSSPSE</sequence>
<name>A0A0F9ST05_9ZZZZ</name>
<evidence type="ECO:0000313" key="1">
    <source>
        <dbReference type="EMBL" id="KKN40166.1"/>
    </source>
</evidence>